<dbReference type="GeneTree" id="ENSGT00940000162829"/>
<dbReference type="InterPro" id="IPR043504">
    <property type="entry name" value="Peptidase_S1_PA_chymotrypsin"/>
</dbReference>
<dbReference type="Gene3D" id="2.40.10.10">
    <property type="entry name" value="Trypsin-like serine proteases"/>
    <property type="match status" value="1"/>
</dbReference>
<sequence>MGFGGWVVGDGRWGLRVSRLPCQWPSGVWGAFWSAPLPTVLSSSPGEGDGPKEASTMSPTLQGTPSTSGYPTSVNVSAHPVSPVPPITPVGETLKPAQTPAFEPLPPQGTASRHLRSFVPSTGTCGHRVMRIVGGVPSPERKWPWQVSLQINNVHKCGGSLIAPRWVLTSAHCVRGHEEYTVRLGDTLLQSNSQNAVVIPVQDIICYNYYNYQTMRHDIALVLLALSVNYSAYIQPVCLPGKDFEVKAGTVCWATGWGRTLQFGPSHVPTLQETKQVILHYTTCNRMVKKQEKPFPKVVRKGMVCGYHEKSGGPCKGDAGGPLVCQFNDRWIQMGIVSWGIHCALTEVPAVYTDVRFYKDWVYGTMNQASILDSGGFFIPWVCLMLALSILVTL</sequence>
<reference evidence="7 8" key="1">
    <citation type="submission" date="2018-11" db="EMBL/GenBank/DDBJ databases">
        <title>Haplotype-resolved cattle genomes.</title>
        <authorList>
            <person name="Low W.Y."/>
            <person name="Tearle R."/>
            <person name="Bickhart D.M."/>
            <person name="Rosen B.D."/>
            <person name="Koren S."/>
            <person name="Rhie A."/>
            <person name="Hiendleder S."/>
            <person name="Phillippy A.M."/>
            <person name="Smith T.P.L."/>
            <person name="Williams J.L."/>
        </authorList>
    </citation>
    <scope>NUCLEOTIDE SEQUENCE [LARGE SCALE GENOMIC DNA]</scope>
</reference>
<evidence type="ECO:0000259" key="6">
    <source>
        <dbReference type="PROSITE" id="PS50240"/>
    </source>
</evidence>
<protein>
    <recommendedName>
        <fullName evidence="6">Peptidase S1 domain-containing protein</fullName>
    </recommendedName>
</protein>
<dbReference type="CDD" id="cd00190">
    <property type="entry name" value="Tryp_SPc"/>
    <property type="match status" value="1"/>
</dbReference>
<keyword evidence="3" id="KW-0378">Hydrolase</keyword>
<dbReference type="AlphaFoldDB" id="A0A4W2I6D5"/>
<dbReference type="Proteomes" id="UP000429181">
    <property type="component" value="Chromosome 22"/>
</dbReference>
<feature type="region of interest" description="Disordered" evidence="5">
    <location>
        <begin position="42"/>
        <end position="84"/>
    </location>
</feature>
<dbReference type="GO" id="GO:0006508">
    <property type="term" value="P:proteolysis"/>
    <property type="evidence" value="ECO:0007669"/>
    <property type="project" value="UniProtKB-KW"/>
</dbReference>
<evidence type="ECO:0000313" key="8">
    <source>
        <dbReference type="Proteomes" id="UP000429181"/>
    </source>
</evidence>
<dbReference type="InterPro" id="IPR001254">
    <property type="entry name" value="Trypsin_dom"/>
</dbReference>
<dbReference type="InterPro" id="IPR001314">
    <property type="entry name" value="Peptidase_S1A"/>
</dbReference>
<evidence type="ECO:0000313" key="7">
    <source>
        <dbReference type="Ensembl" id="ENSBIXP00005039470.1"/>
    </source>
</evidence>
<evidence type="ECO:0000256" key="2">
    <source>
        <dbReference type="ARBA" id="ARBA00022729"/>
    </source>
</evidence>
<dbReference type="SUPFAM" id="SSF50494">
    <property type="entry name" value="Trypsin-like serine proteases"/>
    <property type="match status" value="1"/>
</dbReference>
<dbReference type="GO" id="GO:0004252">
    <property type="term" value="F:serine-type endopeptidase activity"/>
    <property type="evidence" value="ECO:0007669"/>
    <property type="project" value="InterPro"/>
</dbReference>
<dbReference type="PANTHER" id="PTHR24253">
    <property type="entry name" value="TRANSMEMBRANE PROTEASE SERINE"/>
    <property type="match status" value="1"/>
</dbReference>
<dbReference type="SMR" id="A0A4W2I6D5"/>
<reference evidence="7" key="2">
    <citation type="submission" date="2025-08" db="UniProtKB">
        <authorList>
            <consortium name="Ensembl"/>
        </authorList>
    </citation>
    <scope>IDENTIFICATION</scope>
</reference>
<dbReference type="PANTHER" id="PTHR24253:SF142">
    <property type="entry name" value="PEPTIDASE S1 DOMAIN-CONTAINING PROTEIN"/>
    <property type="match status" value="1"/>
</dbReference>
<keyword evidence="1" id="KW-0645">Protease</keyword>
<dbReference type="Pfam" id="PF00089">
    <property type="entry name" value="Trypsin"/>
    <property type="match status" value="1"/>
</dbReference>
<organism evidence="7 8">
    <name type="scientific">Bos indicus x Bos taurus</name>
    <name type="common">Hybrid cattle</name>
    <dbReference type="NCBI Taxonomy" id="30522"/>
    <lineage>
        <taxon>Eukaryota</taxon>
        <taxon>Metazoa</taxon>
        <taxon>Chordata</taxon>
        <taxon>Craniata</taxon>
        <taxon>Vertebrata</taxon>
        <taxon>Euteleostomi</taxon>
        <taxon>Mammalia</taxon>
        <taxon>Eutheria</taxon>
        <taxon>Laurasiatheria</taxon>
        <taxon>Artiodactyla</taxon>
        <taxon>Ruminantia</taxon>
        <taxon>Pecora</taxon>
        <taxon>Bovidae</taxon>
        <taxon>Bovinae</taxon>
        <taxon>Bos</taxon>
    </lineage>
</organism>
<feature type="compositionally biased region" description="Polar residues" evidence="5">
    <location>
        <begin position="55"/>
        <end position="76"/>
    </location>
</feature>
<dbReference type="FunFam" id="2.40.10.10:FF:000024">
    <property type="entry name" value="Serine protease 53"/>
    <property type="match status" value="1"/>
</dbReference>
<feature type="domain" description="Peptidase S1" evidence="6">
    <location>
        <begin position="132"/>
        <end position="367"/>
    </location>
</feature>
<evidence type="ECO:0000256" key="5">
    <source>
        <dbReference type="SAM" id="MobiDB-lite"/>
    </source>
</evidence>
<name>A0A4W2I6D5_BOBOX</name>
<proteinExistence type="predicted"/>
<keyword evidence="2" id="KW-0732">Signal</keyword>
<dbReference type="PROSITE" id="PS50240">
    <property type="entry name" value="TRYPSIN_DOM"/>
    <property type="match status" value="1"/>
</dbReference>
<keyword evidence="4" id="KW-1015">Disulfide bond</keyword>
<evidence type="ECO:0000256" key="1">
    <source>
        <dbReference type="ARBA" id="ARBA00022670"/>
    </source>
</evidence>
<accession>A0A4W2I6D5</accession>
<dbReference type="InterPro" id="IPR009003">
    <property type="entry name" value="Peptidase_S1_PA"/>
</dbReference>
<dbReference type="Ensembl" id="ENSBIXT00005030903.1">
    <property type="protein sequence ID" value="ENSBIXP00005039470.1"/>
    <property type="gene ID" value="ENSBIXG00005021939.1"/>
</dbReference>
<dbReference type="PRINTS" id="PR00722">
    <property type="entry name" value="CHYMOTRYPSIN"/>
</dbReference>
<evidence type="ECO:0000256" key="4">
    <source>
        <dbReference type="ARBA" id="ARBA00023157"/>
    </source>
</evidence>
<dbReference type="SMART" id="SM00020">
    <property type="entry name" value="Tryp_SPc"/>
    <property type="match status" value="1"/>
</dbReference>
<evidence type="ECO:0000256" key="3">
    <source>
        <dbReference type="ARBA" id="ARBA00022801"/>
    </source>
</evidence>